<feature type="transmembrane region" description="Helical" evidence="1">
    <location>
        <begin position="12"/>
        <end position="33"/>
    </location>
</feature>
<organism evidence="2 3">
    <name type="scientific">Adoxophyes honmai entomopoxvirus 'L'</name>
    <dbReference type="NCBI Taxonomy" id="1293540"/>
    <lineage>
        <taxon>Viruses</taxon>
        <taxon>Varidnaviria</taxon>
        <taxon>Bamfordvirae</taxon>
        <taxon>Nucleocytoviricota</taxon>
        <taxon>Pokkesviricetes</taxon>
        <taxon>Chitovirales</taxon>
        <taxon>Poxviridae</taxon>
        <taxon>Entomopoxvirinae</taxon>
        <taxon>Betaentomopoxvirus</taxon>
        <taxon>Betaentomopoxvirus ahonmai</taxon>
    </lineage>
</organism>
<keyword evidence="1" id="KW-1133">Transmembrane helix</keyword>
<dbReference type="GeneID" id="15613947"/>
<accession>A0A916KNY5</accession>
<dbReference type="EMBL" id="HF679131">
    <property type="protein sequence ID" value="CCU55339.1"/>
    <property type="molecule type" value="Genomic_DNA"/>
</dbReference>
<sequence length="145" mass="17362">MVYIINISNIINIYSSLFIIIRIFSIIFIIIILKKILNSNKIKMYITLVNFIKQDIMLNIDINYTLYNASCIFNNVSYYEICQCYSQIELDILYIKTNYKQIDNINLQSINNYIHKEIVDYCFNYLFEEGEYTVDEILELAADYY</sequence>
<evidence type="ECO:0000313" key="2">
    <source>
        <dbReference type="EMBL" id="CCU55339.1"/>
    </source>
</evidence>
<evidence type="ECO:0000313" key="3">
    <source>
        <dbReference type="Proteomes" id="UP000792575"/>
    </source>
</evidence>
<keyword evidence="1" id="KW-0812">Transmembrane</keyword>
<dbReference type="RefSeq" id="YP_008003841.1">
    <property type="nucleotide sequence ID" value="NC_021247.1"/>
</dbReference>
<protein>
    <submittedName>
        <fullName evidence="2">Uncharacterized protein</fullName>
    </submittedName>
</protein>
<proteinExistence type="predicted"/>
<keyword evidence="1" id="KW-0472">Membrane</keyword>
<keyword evidence="3" id="KW-1185">Reference proteome</keyword>
<evidence type="ECO:0000256" key="1">
    <source>
        <dbReference type="SAM" id="Phobius"/>
    </source>
</evidence>
<name>A0A916KNY5_9POXV</name>
<reference evidence="2" key="1">
    <citation type="journal article" date="2013" name="J. Virol.">
        <title>New Insights into the Evolution of Entomopoxvirinae from the Complete Genome Sequences of Four Entomopoxviruses Infecting Adoxophyes honmai, Choristoneura biennis, Choristoneura rosaceana, and Mythimna separata.</title>
        <authorList>
            <person name="Theze J."/>
            <person name="Takatsuka J."/>
            <person name="Li Z."/>
            <person name="Gallais J."/>
            <person name="Doucet D."/>
            <person name="Arif B."/>
            <person name="Nakai M."/>
            <person name="Herniou E.A."/>
        </authorList>
    </citation>
    <scope>NUCLEOTIDE SEQUENCE</scope>
    <source>
        <strain evidence="2">Tokyo</strain>
    </source>
</reference>
<dbReference type="Proteomes" id="UP000792575">
    <property type="component" value="Genome"/>
</dbReference>
<dbReference type="KEGG" id="vg:15613947"/>
<gene>
    <name evidence="2" type="ORF">AHEV_018</name>
</gene>
<dbReference type="OrthoDB" id="40645at10239"/>